<gene>
    <name evidence="2" type="ORF">A1356_04215</name>
    <name evidence="1" type="ORF">A1507_09210</name>
</gene>
<sequence length="164" mass="17677">MNKHLQQVRAFHDSFGIAQPEEGDSGHVSDMDIVLRQALLLDCASETFKAIAAGDLEKILAGLVDLAFNALAAIATRGDDVVAVAANWRQDGSVLSVVRVLSDKVNQCASGETVHYSGLYAICAHLAQRFVNADFDQAFQILQRHLLSGQGDAVRIDLSPALFE</sequence>
<name>A0A177NKJ9_9GAMM</name>
<dbReference type="InterPro" id="IPR023292">
    <property type="entry name" value="NTP_PyroPHydrolase-like_dom_sf"/>
</dbReference>
<dbReference type="Gene3D" id="1.10.3420.10">
    <property type="entry name" value="putative ntp pyrophosphohydrolase like domain"/>
    <property type="match status" value="1"/>
</dbReference>
<evidence type="ECO:0000313" key="2">
    <source>
        <dbReference type="EMBL" id="OAI29416.1"/>
    </source>
</evidence>
<dbReference type="CDD" id="cd11530">
    <property type="entry name" value="NTP-PPase_DR2231_like"/>
    <property type="match status" value="1"/>
</dbReference>
<dbReference type="EMBL" id="LUUL01000045">
    <property type="protein sequence ID" value="OAI29416.1"/>
    <property type="molecule type" value="Genomic_DNA"/>
</dbReference>
<reference evidence="1 4" key="2">
    <citation type="submission" date="2016-03" db="EMBL/GenBank/DDBJ databases">
        <authorList>
            <person name="Ploux O."/>
        </authorList>
    </citation>
    <scope>NUCLEOTIDE SEQUENCE [LARGE SCALE GENOMIC DNA]</scope>
    <source>
        <strain evidence="1 4">R-45378</strain>
    </source>
</reference>
<evidence type="ECO:0000313" key="4">
    <source>
        <dbReference type="Proteomes" id="UP000077857"/>
    </source>
</evidence>
<dbReference type="RefSeq" id="WP_064023542.1">
    <property type="nucleotide sequence ID" value="NZ_AP019777.1"/>
</dbReference>
<keyword evidence="3" id="KW-1185">Reference proteome</keyword>
<proteinExistence type="predicted"/>
<dbReference type="InterPro" id="IPR033653">
    <property type="entry name" value="NTP-PPase_DR2231-like"/>
</dbReference>
<protein>
    <recommendedName>
        <fullName evidence="5">dUTPase</fullName>
    </recommendedName>
</protein>
<organism evidence="1 4">
    <name type="scientific">Methylomonas koyamae</name>
    <dbReference type="NCBI Taxonomy" id="702114"/>
    <lineage>
        <taxon>Bacteria</taxon>
        <taxon>Pseudomonadati</taxon>
        <taxon>Pseudomonadota</taxon>
        <taxon>Gammaproteobacteria</taxon>
        <taxon>Methylococcales</taxon>
        <taxon>Methylococcaceae</taxon>
        <taxon>Methylomonas</taxon>
    </lineage>
</organism>
<dbReference type="AlphaFoldDB" id="A0A177NKJ9"/>
<dbReference type="KEGG" id="mko:MKLM6_2974"/>
<evidence type="ECO:0008006" key="5">
    <source>
        <dbReference type="Google" id="ProtNLM"/>
    </source>
</evidence>
<dbReference type="OrthoDB" id="5571268at2"/>
<accession>A0A177NKJ9</accession>
<dbReference type="Proteomes" id="UP000077857">
    <property type="component" value="Unassembled WGS sequence"/>
</dbReference>
<evidence type="ECO:0000313" key="1">
    <source>
        <dbReference type="EMBL" id="OAI18588.1"/>
    </source>
</evidence>
<reference evidence="2 3" key="1">
    <citation type="submission" date="2016-03" db="EMBL/GenBank/DDBJ databases">
        <authorList>
            <person name="Heylen K."/>
            <person name="De Vos P."/>
            <person name="Vekeman B."/>
        </authorList>
    </citation>
    <scope>NUCLEOTIDE SEQUENCE [LARGE SCALE GENOMIC DNA]</scope>
    <source>
        <strain evidence="2 3">R-49807</strain>
    </source>
</reference>
<evidence type="ECO:0000313" key="3">
    <source>
        <dbReference type="Proteomes" id="UP000077734"/>
    </source>
</evidence>
<dbReference type="Proteomes" id="UP000077734">
    <property type="component" value="Unassembled WGS sequence"/>
</dbReference>
<dbReference type="EMBL" id="LUUJ01000057">
    <property type="protein sequence ID" value="OAI18588.1"/>
    <property type="molecule type" value="Genomic_DNA"/>
</dbReference>
<comment type="caution">
    <text evidence="1">The sequence shown here is derived from an EMBL/GenBank/DDBJ whole genome shotgun (WGS) entry which is preliminary data.</text>
</comment>